<dbReference type="AlphaFoldDB" id="A0A0G1VQE8"/>
<name>A0A0G1VQE8_9BACT</name>
<proteinExistence type="predicted"/>
<dbReference type="Proteomes" id="UP000033965">
    <property type="component" value="Unassembled WGS sequence"/>
</dbReference>
<evidence type="ECO:0000313" key="2">
    <source>
        <dbReference type="Proteomes" id="UP000033965"/>
    </source>
</evidence>
<gene>
    <name evidence="1" type="ORF">UY44_C0008G0021</name>
</gene>
<accession>A0A0G1VQE8</accession>
<evidence type="ECO:0000313" key="1">
    <source>
        <dbReference type="EMBL" id="KKW08656.1"/>
    </source>
</evidence>
<comment type="caution">
    <text evidence="1">The sequence shown here is derived from an EMBL/GenBank/DDBJ whole genome shotgun (WGS) entry which is preliminary data.</text>
</comment>
<organism evidence="1 2">
    <name type="scientific">Candidatus Kaiserbacteria bacterium GW2011_GWA2_49_19</name>
    <dbReference type="NCBI Taxonomy" id="1618669"/>
    <lineage>
        <taxon>Bacteria</taxon>
        <taxon>Candidatus Kaiseribacteriota</taxon>
    </lineage>
</organism>
<reference evidence="1 2" key="1">
    <citation type="journal article" date="2015" name="Nature">
        <title>rRNA introns, odd ribosomes, and small enigmatic genomes across a large radiation of phyla.</title>
        <authorList>
            <person name="Brown C.T."/>
            <person name="Hug L.A."/>
            <person name="Thomas B.C."/>
            <person name="Sharon I."/>
            <person name="Castelle C.J."/>
            <person name="Singh A."/>
            <person name="Wilkins M.J."/>
            <person name="Williams K.H."/>
            <person name="Banfield J.F."/>
        </authorList>
    </citation>
    <scope>NUCLEOTIDE SEQUENCE [LARGE SCALE GENOMIC DNA]</scope>
</reference>
<protein>
    <submittedName>
        <fullName evidence="1">Uncharacterized protein</fullName>
    </submittedName>
</protein>
<dbReference type="EMBL" id="LCPZ01000008">
    <property type="protein sequence ID" value="KKW08656.1"/>
    <property type="molecule type" value="Genomic_DNA"/>
</dbReference>
<sequence length="182" mass="20956">MGVLGIKRKIMGMLDRVFGRKNEPNLKKVEKIGRGNMGGQEAEESKQRDRLVKSYGFKQGDFDLIVELQDPEKGNLRFSKDPETGSDVISCRYLGHEWESRTDEKRYPFLLMDGARQDEESPGVRDFRRKLEVYSNFLKKQEKIPENAMAELNSAGNLKWLQNAENRNIALRAINNFLGRSS</sequence>